<feature type="domain" description="Multidrug resistance protein MdtA-like barrel-sandwich hybrid" evidence="3">
    <location>
        <begin position="77"/>
        <end position="210"/>
    </location>
</feature>
<dbReference type="InterPro" id="IPR006143">
    <property type="entry name" value="RND_pump_MFP"/>
</dbReference>
<dbReference type="HOGENOM" id="CLU_018816_1_0_5"/>
<proteinExistence type="inferred from homology"/>
<dbReference type="EMBL" id="CP000319">
    <property type="protein sequence ID" value="ABE61929.1"/>
    <property type="molecule type" value="Genomic_DNA"/>
</dbReference>
<evidence type="ECO:0000259" key="3">
    <source>
        <dbReference type="Pfam" id="PF25917"/>
    </source>
</evidence>
<dbReference type="Pfam" id="PF25917">
    <property type="entry name" value="BSH_RND"/>
    <property type="match status" value="1"/>
</dbReference>
<accession>Q1QPB8</accession>
<evidence type="ECO:0000256" key="2">
    <source>
        <dbReference type="SAM" id="Coils"/>
    </source>
</evidence>
<dbReference type="Proteomes" id="UP000001953">
    <property type="component" value="Chromosome"/>
</dbReference>
<sequence>MLSHRSFSWSSKFFWSSRYLPFVLVILPALALGGCNESVAEKAEPARPVLTATVHYEAETPDRSFVGTIKPRIETDMGFRVPGKVAKRLVEVGQTVEVGQPLATLDEVDLKLQAEQAQAELNAATGVLAQAAAAEHRAQELRTKGWSTDAQLDQAKATADEARARLNRAQRSVELTRNSLSYATLTSDTRGVVTATLVDAGQVVAAGQGAIRVARLGEKEAVVAIPETLIGRARTGTARVSLWSEPGKTYAAKLREIAPTADPATRTYLAKFSLPDADDKVSLGMTATLTLADAATSRVARVPLSALFSQGGPSPLYVVDDKGDVALKPVAVKSYESNDVIITGGVGEGAKVVVLGVQKLDPAQKVRVVSSLSF</sequence>
<dbReference type="GO" id="GO:1990281">
    <property type="term" value="C:efflux pump complex"/>
    <property type="evidence" value="ECO:0007669"/>
    <property type="project" value="TreeGrafter"/>
</dbReference>
<dbReference type="InterPro" id="IPR058625">
    <property type="entry name" value="MdtA-like_BSH"/>
</dbReference>
<evidence type="ECO:0000256" key="1">
    <source>
        <dbReference type="ARBA" id="ARBA00009477"/>
    </source>
</evidence>
<evidence type="ECO:0000313" key="5">
    <source>
        <dbReference type="EMBL" id="ABE61929.1"/>
    </source>
</evidence>
<dbReference type="KEGG" id="nha:Nham_1081"/>
<protein>
    <submittedName>
        <fullName evidence="5">Secretion protein HlyD</fullName>
    </submittedName>
</protein>
<dbReference type="InterPro" id="IPR058792">
    <property type="entry name" value="Beta-barrel_RND_2"/>
</dbReference>
<comment type="similarity">
    <text evidence="1">Belongs to the membrane fusion protein (MFP) (TC 8.A.1) family.</text>
</comment>
<dbReference type="OrthoDB" id="9813967at2"/>
<dbReference type="AlphaFoldDB" id="Q1QPB8"/>
<dbReference type="PANTHER" id="PTHR30469:SF18">
    <property type="entry name" value="RESISTANCE-NODULATION-CELL DIVISION (RND) EFFLUX MEMBRANE FUSION PROTEIN-RELATED"/>
    <property type="match status" value="1"/>
</dbReference>
<reference evidence="5 6" key="1">
    <citation type="submission" date="2006-03" db="EMBL/GenBank/DDBJ databases">
        <title>Complete sequence of chromosome of Nitrobacter hamburgensis X14.</title>
        <authorList>
            <consortium name="US DOE Joint Genome Institute"/>
            <person name="Copeland A."/>
            <person name="Lucas S."/>
            <person name="Lapidus A."/>
            <person name="Barry K."/>
            <person name="Detter J.C."/>
            <person name="Glavina del Rio T."/>
            <person name="Hammon N."/>
            <person name="Israni S."/>
            <person name="Dalin E."/>
            <person name="Tice H."/>
            <person name="Pitluck S."/>
            <person name="Chain P."/>
            <person name="Malfatti S."/>
            <person name="Shin M."/>
            <person name="Vergez L."/>
            <person name="Schmutz J."/>
            <person name="Larimer F."/>
            <person name="Land M."/>
            <person name="Hauser L."/>
            <person name="Kyrpides N."/>
            <person name="Ivanova N."/>
            <person name="Ward B."/>
            <person name="Arp D."/>
            <person name="Klotz M."/>
            <person name="Stein L."/>
            <person name="O'Mullan G."/>
            <person name="Starkenburg S."/>
            <person name="Sayavedra L."/>
            <person name="Poret-Peterson A.T."/>
            <person name="Gentry M.E."/>
            <person name="Bruce D."/>
            <person name="Richardson P."/>
        </authorList>
    </citation>
    <scope>NUCLEOTIDE SEQUENCE [LARGE SCALE GENOMIC DNA]</scope>
    <source>
        <strain evidence="6">DSM 10229 / NCIMB 13809 / X14</strain>
    </source>
</reference>
<dbReference type="Gene3D" id="1.10.287.470">
    <property type="entry name" value="Helix hairpin bin"/>
    <property type="match status" value="1"/>
</dbReference>
<dbReference type="RefSeq" id="WP_011509625.1">
    <property type="nucleotide sequence ID" value="NC_007964.1"/>
</dbReference>
<dbReference type="eggNOG" id="COG0845">
    <property type="taxonomic scope" value="Bacteria"/>
</dbReference>
<dbReference type="Gene3D" id="2.40.50.100">
    <property type="match status" value="1"/>
</dbReference>
<organism evidence="5 6">
    <name type="scientific">Nitrobacter hamburgensis (strain DSM 10229 / NCIMB 13809 / X14)</name>
    <dbReference type="NCBI Taxonomy" id="323097"/>
    <lineage>
        <taxon>Bacteria</taxon>
        <taxon>Pseudomonadati</taxon>
        <taxon>Pseudomonadota</taxon>
        <taxon>Alphaproteobacteria</taxon>
        <taxon>Hyphomicrobiales</taxon>
        <taxon>Nitrobacteraceae</taxon>
        <taxon>Nitrobacter</taxon>
    </lineage>
</organism>
<feature type="domain" description="CusB-like beta-barrel" evidence="4">
    <location>
        <begin position="222"/>
        <end position="294"/>
    </location>
</feature>
<dbReference type="PANTHER" id="PTHR30469">
    <property type="entry name" value="MULTIDRUG RESISTANCE PROTEIN MDTA"/>
    <property type="match status" value="1"/>
</dbReference>
<dbReference type="Gene3D" id="2.40.30.170">
    <property type="match status" value="1"/>
</dbReference>
<dbReference type="GO" id="GO:0015562">
    <property type="term" value="F:efflux transmembrane transporter activity"/>
    <property type="evidence" value="ECO:0007669"/>
    <property type="project" value="TreeGrafter"/>
</dbReference>
<feature type="coiled-coil region" evidence="2">
    <location>
        <begin position="114"/>
        <end position="179"/>
    </location>
</feature>
<gene>
    <name evidence="5" type="ordered locus">Nham_1081</name>
</gene>
<keyword evidence="6" id="KW-1185">Reference proteome</keyword>
<dbReference type="NCBIfam" id="TIGR01730">
    <property type="entry name" value="RND_mfp"/>
    <property type="match status" value="1"/>
</dbReference>
<name>Q1QPB8_NITHX</name>
<evidence type="ECO:0000313" key="6">
    <source>
        <dbReference type="Proteomes" id="UP000001953"/>
    </source>
</evidence>
<evidence type="ECO:0000259" key="4">
    <source>
        <dbReference type="Pfam" id="PF25954"/>
    </source>
</evidence>
<keyword evidence="2" id="KW-0175">Coiled coil</keyword>
<dbReference type="PROSITE" id="PS51257">
    <property type="entry name" value="PROKAR_LIPOPROTEIN"/>
    <property type="match status" value="1"/>
</dbReference>
<dbReference type="Pfam" id="PF25954">
    <property type="entry name" value="Beta-barrel_RND_2"/>
    <property type="match status" value="1"/>
</dbReference>
<dbReference type="Gene3D" id="2.40.420.20">
    <property type="match status" value="1"/>
</dbReference>
<dbReference type="STRING" id="323097.Nham_1081"/>
<dbReference type="SUPFAM" id="SSF111369">
    <property type="entry name" value="HlyD-like secretion proteins"/>
    <property type="match status" value="1"/>
</dbReference>